<name>A0ABR4PH71_9HELO</name>
<dbReference type="Proteomes" id="UP001629113">
    <property type="component" value="Unassembled WGS sequence"/>
</dbReference>
<evidence type="ECO:0000313" key="2">
    <source>
        <dbReference type="Proteomes" id="UP001629113"/>
    </source>
</evidence>
<evidence type="ECO:0000313" key="1">
    <source>
        <dbReference type="EMBL" id="KAL3422682.1"/>
    </source>
</evidence>
<comment type="caution">
    <text evidence="1">The sequence shown here is derived from an EMBL/GenBank/DDBJ whole genome shotgun (WGS) entry which is preliminary data.</text>
</comment>
<gene>
    <name evidence="1" type="ORF">PVAG01_06838</name>
</gene>
<protein>
    <recommendedName>
        <fullName evidence="3">RanBP2-type domain-containing protein</fullName>
    </recommendedName>
</protein>
<evidence type="ECO:0008006" key="3">
    <source>
        <dbReference type="Google" id="ProtNLM"/>
    </source>
</evidence>
<proteinExistence type="predicted"/>
<sequence length="164" mass="18311">MSSTASPNQCLFCSATNLPYAEKCFRCGRVTIPTRDSQDHNKEIKWTTFSFYPNTLAHSGTGTHNLFATTRGSIWGEAERVAIRADATDFRFILVRGRDPPNVKPENRNTARYSVKMSTDPEIPESENTPGLVETWERDNTADATRFDQVIATKLVGIEHLAGT</sequence>
<dbReference type="EMBL" id="JBFCZG010000005">
    <property type="protein sequence ID" value="KAL3422682.1"/>
    <property type="molecule type" value="Genomic_DNA"/>
</dbReference>
<keyword evidence="2" id="KW-1185">Reference proteome</keyword>
<reference evidence="1 2" key="1">
    <citation type="submission" date="2024-06" db="EMBL/GenBank/DDBJ databases">
        <title>Complete genome of Phlyctema vagabunda strain 19-DSS-EL-015.</title>
        <authorList>
            <person name="Fiorenzani C."/>
        </authorList>
    </citation>
    <scope>NUCLEOTIDE SEQUENCE [LARGE SCALE GENOMIC DNA]</scope>
    <source>
        <strain evidence="1 2">19-DSS-EL-015</strain>
    </source>
</reference>
<organism evidence="1 2">
    <name type="scientific">Phlyctema vagabunda</name>
    <dbReference type="NCBI Taxonomy" id="108571"/>
    <lineage>
        <taxon>Eukaryota</taxon>
        <taxon>Fungi</taxon>
        <taxon>Dikarya</taxon>
        <taxon>Ascomycota</taxon>
        <taxon>Pezizomycotina</taxon>
        <taxon>Leotiomycetes</taxon>
        <taxon>Helotiales</taxon>
        <taxon>Dermateaceae</taxon>
        <taxon>Phlyctema</taxon>
    </lineage>
</organism>
<accession>A0ABR4PH71</accession>